<evidence type="ECO:0000259" key="2">
    <source>
        <dbReference type="Pfam" id="PF07143"/>
    </source>
</evidence>
<dbReference type="AlphaFoldDB" id="A0A9X1ZD23"/>
<dbReference type="Proteomes" id="UP001139293">
    <property type="component" value="Unassembled WGS sequence"/>
</dbReference>
<name>A0A9X1ZD23_9GAMM</name>
<feature type="signal peptide" evidence="1">
    <location>
        <begin position="1"/>
        <end position="23"/>
    </location>
</feature>
<dbReference type="EMBL" id="JAKILB010000010">
    <property type="protein sequence ID" value="MCL1139989.1"/>
    <property type="molecule type" value="Genomic_DNA"/>
</dbReference>
<proteinExistence type="predicted"/>
<feature type="domain" description="AttH" evidence="2">
    <location>
        <begin position="66"/>
        <end position="263"/>
    </location>
</feature>
<feature type="chain" id="PRO_5040735567" evidence="1">
    <location>
        <begin position="24"/>
        <end position="390"/>
    </location>
</feature>
<dbReference type="PANTHER" id="PTHR38591:SF1">
    <property type="entry name" value="BLL1000 PROTEIN"/>
    <property type="match status" value="1"/>
</dbReference>
<organism evidence="3 4">
    <name type="scientific">Shewanella pneumatophori</name>
    <dbReference type="NCBI Taxonomy" id="314092"/>
    <lineage>
        <taxon>Bacteria</taxon>
        <taxon>Pseudomonadati</taxon>
        <taxon>Pseudomonadota</taxon>
        <taxon>Gammaproteobacteria</taxon>
        <taxon>Alteromonadales</taxon>
        <taxon>Shewanellaceae</taxon>
        <taxon>Shewanella</taxon>
    </lineage>
</organism>
<keyword evidence="1" id="KW-0732">Signal</keyword>
<gene>
    <name evidence="3" type="ORF">L2740_15695</name>
</gene>
<dbReference type="InterPro" id="IPR023374">
    <property type="entry name" value="AttH-like_dom_sf"/>
</dbReference>
<dbReference type="SUPFAM" id="SSF159245">
    <property type="entry name" value="AttH-like"/>
    <property type="match status" value="1"/>
</dbReference>
<dbReference type="RefSeq" id="WP_248951059.1">
    <property type="nucleotide sequence ID" value="NZ_JAKILB010000010.1"/>
</dbReference>
<dbReference type="Gene3D" id="2.40.370.10">
    <property type="entry name" value="AttH-like domain"/>
    <property type="match status" value="2"/>
</dbReference>
<protein>
    <submittedName>
        <fullName evidence="3">Carotenoid 1,2-hydratase</fullName>
    </submittedName>
</protein>
<dbReference type="PROSITE" id="PS51257">
    <property type="entry name" value="PROKAR_LIPOPROTEIN"/>
    <property type="match status" value="1"/>
</dbReference>
<comment type="caution">
    <text evidence="3">The sequence shown here is derived from an EMBL/GenBank/DDBJ whole genome shotgun (WGS) entry which is preliminary data.</text>
</comment>
<keyword evidence="4" id="KW-1185">Reference proteome</keyword>
<dbReference type="InterPro" id="IPR010791">
    <property type="entry name" value="AttH_dom"/>
</dbReference>
<evidence type="ECO:0000256" key="1">
    <source>
        <dbReference type="SAM" id="SignalP"/>
    </source>
</evidence>
<sequence>MKPVNYALLALLPCVLLSGCFNNSEKPTAGMGQLLDGDTDGYSPVVPGITLSFPEDHQAHDSFRQEWWYLTANLTTETGEQLGMQWTQFRIALAPPSTTEATVMQQSAAKPRIQTATHSQNKTVAQPNSWQTEQLYMSHTALTSTNEHLAAERWSRGNANFSGTQANPLIIQQDDWQWRSHNQQLFPATLDVTTADFSYQLQLDSQAPFQLQGDNGYSRKNATGTVASYYYSQPFIQVSGSIERNGKTIKVSGDAWLDREWSSQFLSKTQQGWDWFALRLNDGSALMLFQLRDNSGKQQDFYSAKRMYPDGSGTLISSDQISMTATDWQQTDSGRYPVAWDISIESESIKISTQALNADASMPLSVPYWEGPITISGSHSGMGYMELTGY</sequence>
<reference evidence="3" key="1">
    <citation type="submission" date="2022-01" db="EMBL/GenBank/DDBJ databases">
        <title>Whole genome-based taxonomy of the Shewanellaceae.</title>
        <authorList>
            <person name="Martin-Rodriguez A.J."/>
        </authorList>
    </citation>
    <scope>NUCLEOTIDE SEQUENCE</scope>
    <source>
        <strain evidence="3">KCTC 23973</strain>
    </source>
</reference>
<dbReference type="Pfam" id="PF17186">
    <property type="entry name" value="Lipocalin_9"/>
    <property type="match status" value="1"/>
</dbReference>
<accession>A0A9X1ZD23</accession>
<evidence type="ECO:0000313" key="3">
    <source>
        <dbReference type="EMBL" id="MCL1139989.1"/>
    </source>
</evidence>
<dbReference type="Pfam" id="PF07143">
    <property type="entry name" value="CrtC"/>
    <property type="match status" value="1"/>
</dbReference>
<evidence type="ECO:0000313" key="4">
    <source>
        <dbReference type="Proteomes" id="UP001139293"/>
    </source>
</evidence>
<dbReference type="PANTHER" id="PTHR38591">
    <property type="entry name" value="HYDROLASE"/>
    <property type="match status" value="1"/>
</dbReference>